<dbReference type="RefSeq" id="WP_242284316.1">
    <property type="nucleotide sequence ID" value="NZ_JAKKSL010000001.1"/>
</dbReference>
<dbReference type="GO" id="GO:0008817">
    <property type="term" value="F:corrinoid adenosyltransferase activity"/>
    <property type="evidence" value="ECO:0007669"/>
    <property type="project" value="UniProtKB-EC"/>
</dbReference>
<dbReference type="EMBL" id="JAKKSL010000001">
    <property type="protein sequence ID" value="MCI2283120.1"/>
    <property type="molecule type" value="Genomic_DNA"/>
</dbReference>
<dbReference type="Proteomes" id="UP001139646">
    <property type="component" value="Unassembled WGS sequence"/>
</dbReference>
<evidence type="ECO:0000256" key="4">
    <source>
        <dbReference type="ARBA" id="ARBA00023244"/>
    </source>
</evidence>
<keyword evidence="8 10" id="KW-0808">Transferase</keyword>
<evidence type="ECO:0000313" key="11">
    <source>
        <dbReference type="Proteomes" id="UP001139646"/>
    </source>
</evidence>
<organism evidence="10 11">
    <name type="scientific">Colwellia maritima</name>
    <dbReference type="NCBI Taxonomy" id="2912588"/>
    <lineage>
        <taxon>Bacteria</taxon>
        <taxon>Pseudomonadati</taxon>
        <taxon>Pseudomonadota</taxon>
        <taxon>Gammaproteobacteria</taxon>
        <taxon>Alteromonadales</taxon>
        <taxon>Colwelliaceae</taxon>
        <taxon>Colwellia</taxon>
    </lineage>
</organism>
<gene>
    <name evidence="10" type="primary">cobO</name>
    <name evidence="10" type="ORF">L3081_06555</name>
</gene>
<dbReference type="InterPro" id="IPR003724">
    <property type="entry name" value="CblAdoTrfase_CobA"/>
</dbReference>
<feature type="compositionally biased region" description="Basic and acidic residues" evidence="9">
    <location>
        <begin position="1"/>
        <end position="11"/>
    </location>
</feature>
<evidence type="ECO:0000256" key="5">
    <source>
        <dbReference type="ARBA" id="ARBA00024929"/>
    </source>
</evidence>
<comment type="subcellular location">
    <subcellularLocation>
        <location evidence="8">Cytoplasm</location>
    </subcellularLocation>
</comment>
<comment type="catalytic activity">
    <reaction evidence="7 8">
        <text>2 cob(II)alamin + reduced [electron-transfer flavoprotein] + 2 ATP = 2 adenosylcob(III)alamin + 2 triphosphate + oxidized [electron-transfer flavoprotein] + 3 H(+)</text>
        <dbReference type="Rhea" id="RHEA:28671"/>
        <dbReference type="Rhea" id="RHEA-COMP:10685"/>
        <dbReference type="Rhea" id="RHEA-COMP:10686"/>
        <dbReference type="ChEBI" id="CHEBI:15378"/>
        <dbReference type="ChEBI" id="CHEBI:16304"/>
        <dbReference type="ChEBI" id="CHEBI:18036"/>
        <dbReference type="ChEBI" id="CHEBI:18408"/>
        <dbReference type="ChEBI" id="CHEBI:30616"/>
        <dbReference type="ChEBI" id="CHEBI:57692"/>
        <dbReference type="ChEBI" id="CHEBI:58307"/>
        <dbReference type="EC" id="2.5.1.17"/>
    </reaction>
</comment>
<comment type="pathway">
    <text evidence="1 8">Cofactor biosynthesis; adenosylcobalamin biosynthesis; adenosylcobalamin from cob(II)yrinate a,c-diamide: step 2/7.</text>
</comment>
<comment type="caution">
    <text evidence="10">The sequence shown here is derived from an EMBL/GenBank/DDBJ whole genome shotgun (WGS) entry which is preliminary data.</text>
</comment>
<keyword evidence="8" id="KW-0547">Nucleotide-binding</keyword>
<keyword evidence="8" id="KW-0067">ATP-binding</keyword>
<evidence type="ECO:0000256" key="6">
    <source>
        <dbReference type="ARBA" id="ARBA00048555"/>
    </source>
</evidence>
<keyword evidence="11" id="KW-1185">Reference proteome</keyword>
<dbReference type="PANTHER" id="PTHR46638">
    <property type="entry name" value="CORRINOID ADENOSYLTRANSFERASE"/>
    <property type="match status" value="1"/>
</dbReference>
<evidence type="ECO:0000256" key="1">
    <source>
        <dbReference type="ARBA" id="ARBA00005121"/>
    </source>
</evidence>
<feature type="region of interest" description="Disordered" evidence="9">
    <location>
        <begin position="1"/>
        <end position="25"/>
    </location>
</feature>
<dbReference type="Pfam" id="PF02572">
    <property type="entry name" value="CobA_CobO_BtuR"/>
    <property type="match status" value="1"/>
</dbReference>
<dbReference type="SUPFAM" id="SSF52540">
    <property type="entry name" value="P-loop containing nucleoside triphosphate hydrolases"/>
    <property type="match status" value="1"/>
</dbReference>
<evidence type="ECO:0000256" key="8">
    <source>
        <dbReference type="PIRNR" id="PIRNR015617"/>
    </source>
</evidence>
<proteinExistence type="inferred from homology"/>
<reference evidence="10" key="1">
    <citation type="submission" date="2022-01" db="EMBL/GenBank/DDBJ databases">
        <title>Colwellia maritima, isolated from seawater.</title>
        <authorList>
            <person name="Kristyanto S."/>
            <person name="Jung J."/>
            <person name="Jeon C.O."/>
        </authorList>
    </citation>
    <scope>NUCLEOTIDE SEQUENCE</scope>
    <source>
        <strain evidence="10">MSW7</strain>
    </source>
</reference>
<dbReference type="EC" id="2.5.1.17" evidence="3 8"/>
<accession>A0ABS9WYX6</accession>
<keyword evidence="8" id="KW-0169">Cobalamin biosynthesis</keyword>
<evidence type="ECO:0000256" key="3">
    <source>
        <dbReference type="ARBA" id="ARBA00012454"/>
    </source>
</evidence>
<name>A0ABS9WYX6_9GAMM</name>
<dbReference type="InterPro" id="IPR027417">
    <property type="entry name" value="P-loop_NTPase"/>
</dbReference>
<evidence type="ECO:0000256" key="7">
    <source>
        <dbReference type="ARBA" id="ARBA00048692"/>
    </source>
</evidence>
<comment type="similarity">
    <text evidence="2 8">Belongs to the Cob(I)alamin adenosyltransferase family.</text>
</comment>
<evidence type="ECO:0000256" key="2">
    <source>
        <dbReference type="ARBA" id="ARBA00007487"/>
    </source>
</evidence>
<dbReference type="PANTHER" id="PTHR46638:SF1">
    <property type="entry name" value="CORRINOID ADENOSYLTRANSFERASE"/>
    <property type="match status" value="1"/>
</dbReference>
<dbReference type="CDD" id="cd00561">
    <property type="entry name" value="CobA_ACA"/>
    <property type="match status" value="1"/>
</dbReference>
<dbReference type="PIRSF" id="PIRSF015617">
    <property type="entry name" value="Adensltrnsf_CobA"/>
    <property type="match status" value="1"/>
</dbReference>
<dbReference type="NCBIfam" id="TIGR00708">
    <property type="entry name" value="cobA"/>
    <property type="match status" value="1"/>
</dbReference>
<comment type="function">
    <text evidence="5 8">Required for both de novo synthesis of the corrin ring for the assimilation of exogenous corrinoids. Participates in the adenosylation of a variety of incomplete and complete corrinoids.</text>
</comment>
<dbReference type="Gene3D" id="3.40.50.300">
    <property type="entry name" value="P-loop containing nucleotide triphosphate hydrolases"/>
    <property type="match status" value="1"/>
</dbReference>
<evidence type="ECO:0000313" key="10">
    <source>
        <dbReference type="EMBL" id="MCI2283120.1"/>
    </source>
</evidence>
<dbReference type="NCBIfam" id="NF004637">
    <property type="entry name" value="PRK05986.1"/>
    <property type="match status" value="1"/>
</dbReference>
<keyword evidence="8" id="KW-0963">Cytoplasm</keyword>
<evidence type="ECO:0000256" key="9">
    <source>
        <dbReference type="SAM" id="MobiDB-lite"/>
    </source>
</evidence>
<keyword evidence="4 8" id="KW-0627">Porphyrin biosynthesis</keyword>
<protein>
    <recommendedName>
        <fullName evidence="3 8">Corrinoid adenosyltransferase</fullName>
        <ecNumber evidence="3 8">2.5.1.17</ecNumber>
    </recommendedName>
    <alternativeName>
        <fullName evidence="8">Cob(II)alamin adenosyltransferase</fullName>
    </alternativeName>
    <alternativeName>
        <fullName evidence="8">Cob(II)yrinic acid a,c-diamide adenosyltransferase</fullName>
    </alternativeName>
</protein>
<comment type="catalytic activity">
    <reaction evidence="6 8">
        <text>2 cob(II)yrinate a,c diamide + reduced [electron-transfer flavoprotein] + 2 ATP = 2 adenosylcob(III)yrinate a,c-diamide + 2 triphosphate + oxidized [electron-transfer flavoprotein] + 3 H(+)</text>
        <dbReference type="Rhea" id="RHEA:11528"/>
        <dbReference type="Rhea" id="RHEA-COMP:10685"/>
        <dbReference type="Rhea" id="RHEA-COMP:10686"/>
        <dbReference type="ChEBI" id="CHEBI:15378"/>
        <dbReference type="ChEBI" id="CHEBI:18036"/>
        <dbReference type="ChEBI" id="CHEBI:30616"/>
        <dbReference type="ChEBI" id="CHEBI:57692"/>
        <dbReference type="ChEBI" id="CHEBI:58307"/>
        <dbReference type="ChEBI" id="CHEBI:58503"/>
        <dbReference type="ChEBI" id="CHEBI:58537"/>
        <dbReference type="EC" id="2.5.1.17"/>
    </reaction>
</comment>
<sequence>MTDNSEEKSSETKSTQHKKRMQAVKEKVDQRIENAQEERGILIVITGNGKGKSTSGFGTIARAVGHGLNAAVVQYIKGTWACGERALLENAGVSFDVMATGFTWNTQDKEHDIAAAQKVWQRSKELLKDNNIDVVLLDELTYMVAYKYIDLDEVLEALKNRPKNQHVIITGRGCHRSIIDLADTVSEIQSIKHAFDNSIKAQKGIDW</sequence>